<keyword evidence="9" id="KW-1185">Reference proteome</keyword>
<feature type="transmembrane region" description="Helical" evidence="7">
    <location>
        <begin position="172"/>
        <end position="193"/>
    </location>
</feature>
<dbReference type="GO" id="GO:0016020">
    <property type="term" value="C:membrane"/>
    <property type="evidence" value="ECO:0007669"/>
    <property type="project" value="UniProtKB-SubCell"/>
</dbReference>
<keyword evidence="3 7" id="KW-1133">Transmembrane helix</keyword>
<dbReference type="InterPro" id="IPR019133">
    <property type="entry name" value="MIC60"/>
</dbReference>
<keyword evidence="4 7" id="KW-0472">Membrane</keyword>
<organism evidence="8 9">
    <name type="scientific">Roseivivax marinus</name>
    <dbReference type="NCBI Taxonomy" id="1379903"/>
    <lineage>
        <taxon>Bacteria</taxon>
        <taxon>Pseudomonadati</taxon>
        <taxon>Pseudomonadota</taxon>
        <taxon>Alphaproteobacteria</taxon>
        <taxon>Rhodobacterales</taxon>
        <taxon>Roseobacteraceae</taxon>
        <taxon>Roseivivax</taxon>
    </lineage>
</organism>
<dbReference type="PATRIC" id="fig|1317118.6.peg.2018"/>
<proteinExistence type="predicted"/>
<evidence type="ECO:0000313" key="9">
    <source>
        <dbReference type="Proteomes" id="UP000019063"/>
    </source>
</evidence>
<comment type="subcellular location">
    <subcellularLocation>
        <location evidence="1">Membrane</location>
    </subcellularLocation>
</comment>
<dbReference type="eggNOG" id="COG4223">
    <property type="taxonomic scope" value="Bacteria"/>
</dbReference>
<evidence type="ECO:0000256" key="3">
    <source>
        <dbReference type="ARBA" id="ARBA00022989"/>
    </source>
</evidence>
<sequence length="569" mass="59207">MADADKPKDSPDEEKRETAPEEDTGQASTPRMANEPDDSDGDTVTTGDDTVDAGPSSDPLMPGPDGEVADPAPEDADETDPTSQEAQDEARADDDGMIAHDYGDHSAPPVEDGAAAQDTLTAGTENDATADTVVGSVHADDTVTDDRGEAAVAAGTGGPLVQEKIIERRGGFVPAVFGGILAAVGGFFLSQYLGPTGWPFSGAANFEEETRSALMETRDGMQALQGRVDGVETNLSDVDLSSVETAVADLTERTGTLAADIATLQSDVGEIGTGLNERVDALSSSVEGLQAGLATISEDAASFADRVSALEKAPMEDAVSPETVAAYEAELADLQSRMDEQSGAFDQTVADQRAAMEQAFADQQARMDEAFAQQQAQIEEQRAELQAMVDEANASEQEAARQAQIATLRAAVSDLDTAVRSGEPFQQALGPISDSEGMEVPEALSANAEDGVATQARLAESFPPAARDGLAAARADEPIEGEGANRFASFMARQLGARSVTPREGDSPDAILSRAEAALDNGDLGTALSELEALPDTAREAMSGWIDQARARADALSAVDALRQDLNIE</sequence>
<dbReference type="EMBL" id="AQQW01000005">
    <property type="protein sequence ID" value="ETW12826.1"/>
    <property type="molecule type" value="Genomic_DNA"/>
</dbReference>
<evidence type="ECO:0000256" key="5">
    <source>
        <dbReference type="SAM" id="Coils"/>
    </source>
</evidence>
<feature type="coiled-coil region" evidence="5">
    <location>
        <begin position="324"/>
        <end position="402"/>
    </location>
</feature>
<dbReference type="AlphaFoldDB" id="W4HL15"/>
<protein>
    <recommendedName>
        <fullName evidence="10">Mitochondrial inner membrane protein</fullName>
    </recommendedName>
</protein>
<evidence type="ECO:0000313" key="8">
    <source>
        <dbReference type="EMBL" id="ETW12826.1"/>
    </source>
</evidence>
<dbReference type="Pfam" id="PF09731">
    <property type="entry name" value="Mitofilin"/>
    <property type="match status" value="1"/>
</dbReference>
<keyword evidence="2 7" id="KW-0812">Transmembrane</keyword>
<reference evidence="8 9" key="1">
    <citation type="journal article" date="2014" name="Antonie Van Leeuwenhoek">
        <title>Roseivivax atlanticus sp. nov., isolated from surface seawater of the Atlantic Ocean.</title>
        <authorList>
            <person name="Li G."/>
            <person name="Lai Q."/>
            <person name="Liu X."/>
            <person name="Sun F."/>
            <person name="Shao Z."/>
        </authorList>
    </citation>
    <scope>NUCLEOTIDE SEQUENCE [LARGE SCALE GENOMIC DNA]</scope>
    <source>
        <strain evidence="8 9">22II-s10s</strain>
    </source>
</reference>
<evidence type="ECO:0008006" key="10">
    <source>
        <dbReference type="Google" id="ProtNLM"/>
    </source>
</evidence>
<dbReference type="Proteomes" id="UP000019063">
    <property type="component" value="Unassembled WGS sequence"/>
</dbReference>
<evidence type="ECO:0000256" key="2">
    <source>
        <dbReference type="ARBA" id="ARBA00022692"/>
    </source>
</evidence>
<feature type="region of interest" description="Disordered" evidence="6">
    <location>
        <begin position="1"/>
        <end position="91"/>
    </location>
</feature>
<dbReference type="Gene3D" id="1.20.5.340">
    <property type="match status" value="1"/>
</dbReference>
<name>W4HL15_9RHOB</name>
<evidence type="ECO:0000256" key="1">
    <source>
        <dbReference type="ARBA" id="ARBA00004370"/>
    </source>
</evidence>
<dbReference type="STRING" id="1379903.ATO8_09793"/>
<accession>W4HL15</accession>
<evidence type="ECO:0000256" key="7">
    <source>
        <dbReference type="SAM" id="Phobius"/>
    </source>
</evidence>
<evidence type="ECO:0000256" key="4">
    <source>
        <dbReference type="ARBA" id="ARBA00023136"/>
    </source>
</evidence>
<feature type="compositionally biased region" description="Basic and acidic residues" evidence="6">
    <location>
        <begin position="1"/>
        <end position="19"/>
    </location>
</feature>
<keyword evidence="5" id="KW-0175">Coiled coil</keyword>
<dbReference type="RefSeq" id="WP_043844199.1">
    <property type="nucleotide sequence ID" value="NZ_AQQW01000005.1"/>
</dbReference>
<gene>
    <name evidence="8" type="ORF">ATO8_09793</name>
</gene>
<comment type="caution">
    <text evidence="8">The sequence shown here is derived from an EMBL/GenBank/DDBJ whole genome shotgun (WGS) entry which is preliminary data.</text>
</comment>
<evidence type="ECO:0000256" key="6">
    <source>
        <dbReference type="SAM" id="MobiDB-lite"/>
    </source>
</evidence>